<dbReference type="Proteomes" id="UP000018934">
    <property type="component" value="Chromosome"/>
</dbReference>
<dbReference type="InterPro" id="IPR013321">
    <property type="entry name" value="Arc_rbn_hlx_hlx"/>
</dbReference>
<sequence length="95" mass="10997">MAETRRIVVCLPESIIEEVDEIVSSEKLNRSDFIKEAVYSVLIERRKAGIREQMRQGYVEMAQINLSMAVDLCQAEEEATMRYEGKLAWSVGYEY</sequence>
<name>A0ABN4BXR7_DEHRP</name>
<gene>
    <name evidence="1" type="ORF">DEHRE_11950</name>
</gene>
<dbReference type="EMBL" id="CP007033">
    <property type="protein sequence ID" value="AHF10690.1"/>
    <property type="molecule type" value="Genomic_DNA"/>
</dbReference>
<reference evidence="1 2" key="1">
    <citation type="journal article" date="2013" name="Stand. Genomic Sci.">
        <title>Complete genome sequence of Dehalobacter restrictus PER-K23(T.).</title>
        <authorList>
            <person name="Kruse T."/>
            <person name="Maillard J."/>
            <person name="Goodwin L."/>
            <person name="Woyke T."/>
            <person name="Teshima H."/>
            <person name="Bruce D."/>
            <person name="Detter C."/>
            <person name="Tapia R."/>
            <person name="Han C."/>
            <person name="Huntemann M."/>
            <person name="Wei C.L."/>
            <person name="Han J."/>
            <person name="Chen A."/>
            <person name="Kyrpides N."/>
            <person name="Szeto E."/>
            <person name="Markowitz V."/>
            <person name="Ivanova N."/>
            <person name="Pagani I."/>
            <person name="Pati A."/>
            <person name="Pitluck S."/>
            <person name="Nolan M."/>
            <person name="Holliger C."/>
            <person name="Smidt H."/>
        </authorList>
    </citation>
    <scope>NUCLEOTIDE SEQUENCE [LARGE SCALE GENOMIC DNA]</scope>
    <source>
        <strain evidence="2">DSM 9455</strain>
    </source>
</reference>
<protein>
    <submittedName>
        <fullName evidence="1">CopG family transcriptional regulator</fullName>
    </submittedName>
</protein>
<evidence type="ECO:0000313" key="2">
    <source>
        <dbReference type="Proteomes" id="UP000018934"/>
    </source>
</evidence>
<dbReference type="Gene3D" id="1.10.1220.10">
    <property type="entry name" value="Met repressor-like"/>
    <property type="match status" value="1"/>
</dbReference>
<proteinExistence type="predicted"/>
<accession>A0ABN4BXR7</accession>
<dbReference type="RefSeq" id="WP_019225279.1">
    <property type="nucleotide sequence ID" value="NZ_CP007033.1"/>
</dbReference>
<evidence type="ECO:0000313" key="1">
    <source>
        <dbReference type="EMBL" id="AHF10690.1"/>
    </source>
</evidence>
<organism evidence="1 2">
    <name type="scientific">Dehalobacter restrictus (strain DSM 9455 / PER-K23)</name>
    <dbReference type="NCBI Taxonomy" id="871738"/>
    <lineage>
        <taxon>Bacteria</taxon>
        <taxon>Bacillati</taxon>
        <taxon>Bacillota</taxon>
        <taxon>Clostridia</taxon>
        <taxon>Eubacteriales</taxon>
        <taxon>Desulfitobacteriaceae</taxon>
        <taxon>Dehalobacter</taxon>
    </lineage>
</organism>
<keyword evidence="2" id="KW-1185">Reference proteome</keyword>